<organism evidence="1">
    <name type="scientific">Zea mays</name>
    <name type="common">Maize</name>
    <dbReference type="NCBI Taxonomy" id="4577"/>
    <lineage>
        <taxon>Eukaryota</taxon>
        <taxon>Viridiplantae</taxon>
        <taxon>Streptophyta</taxon>
        <taxon>Embryophyta</taxon>
        <taxon>Tracheophyta</taxon>
        <taxon>Spermatophyta</taxon>
        <taxon>Magnoliopsida</taxon>
        <taxon>Liliopsida</taxon>
        <taxon>Poales</taxon>
        <taxon>Poaceae</taxon>
        <taxon>PACMAD clade</taxon>
        <taxon>Panicoideae</taxon>
        <taxon>Andropogonodae</taxon>
        <taxon>Andropogoneae</taxon>
        <taxon>Tripsacinae</taxon>
        <taxon>Zea</taxon>
    </lineage>
</organism>
<reference evidence="1" key="1">
    <citation type="submission" date="2015-12" db="EMBL/GenBank/DDBJ databases">
        <title>Update maize B73 reference genome by single molecule sequencing technologies.</title>
        <authorList>
            <consortium name="Maize Genome Sequencing Project"/>
            <person name="Ware D."/>
        </authorList>
    </citation>
    <scope>NUCLEOTIDE SEQUENCE</scope>
    <source>
        <tissue evidence="1">Seedling</tissue>
    </source>
</reference>
<proteinExistence type="predicted"/>
<dbReference type="EMBL" id="CM000782">
    <property type="protein sequence ID" value="AQK83261.1"/>
    <property type="molecule type" value="Genomic_DNA"/>
</dbReference>
<accession>A0A1D6LVG4</accession>
<evidence type="ECO:0000313" key="1">
    <source>
        <dbReference type="EMBL" id="AQK83261.1"/>
    </source>
</evidence>
<sequence length="92" mass="10461">MYSTIYIDYYRLGEASPYIYILYSSPRVMDPMVHHLDHPGAPAPIVPAPIVRATRALRGSCPLDRARLHRRALSHFPSVSDIPTYISYSVIF</sequence>
<name>A0A1D6LVG4_MAIZE</name>
<gene>
    <name evidence="1" type="ORF">ZEAMMB73_Zm00001d037196</name>
</gene>
<protein>
    <submittedName>
        <fullName evidence="1">Retrovirus-related Pol polyprotein LINE-1</fullName>
    </submittedName>
</protein>
<dbReference type="AlphaFoldDB" id="A0A1D6LVG4"/>